<proteinExistence type="inferred from homology"/>
<feature type="chain" id="PRO_5001654542" description="3-hydroxyisobutyryl-CoA hydrolase" evidence="3">
    <location>
        <begin position="19"/>
        <end position="415"/>
    </location>
</feature>
<dbReference type="SUPFAM" id="SSF52096">
    <property type="entry name" value="ClpP/crotonase"/>
    <property type="match status" value="1"/>
</dbReference>
<dbReference type="EC" id="3.1.2.4" evidence="2"/>
<evidence type="ECO:0000256" key="3">
    <source>
        <dbReference type="SAM" id="SignalP"/>
    </source>
</evidence>
<comment type="pathway">
    <text evidence="2">Amino-acid degradation; L-valine degradation.</text>
</comment>
<protein>
    <recommendedName>
        <fullName evidence="2">3-hydroxyisobutyryl-CoA hydrolase</fullName>
        <shortName evidence="2">HIB-CoA hydrolase</shortName>
        <shortName evidence="2">HIBYL-CoA-H</shortName>
        <ecNumber evidence="2">3.1.2.4</ecNumber>
    </recommendedName>
    <alternativeName>
        <fullName evidence="2">3-hydroxyisobutyryl-coenzyme A hydrolase</fullName>
    </alternativeName>
</protein>
<dbReference type="FunFam" id="3.90.226.10:FF:000027">
    <property type="entry name" value="Probable 3-hydroxyisobutyryl-CoA hydrolase 2"/>
    <property type="match status" value="1"/>
</dbReference>
<evidence type="ECO:0000259" key="4">
    <source>
        <dbReference type="Pfam" id="PF16113"/>
    </source>
</evidence>
<dbReference type="STRING" id="49390.A0A068U3S9"/>
<accession>A0A068U3S9</accession>
<name>A0A068U3S9_COFCA</name>
<dbReference type="GO" id="GO:0003860">
    <property type="term" value="F:3-hydroxyisobutyryl-CoA hydrolase activity"/>
    <property type="evidence" value="ECO:0007669"/>
    <property type="project" value="UniProtKB-UniRule"/>
</dbReference>
<reference evidence="6" key="1">
    <citation type="journal article" date="2014" name="Science">
        <title>The coffee genome provides insight into the convergent evolution of caffeine biosynthesis.</title>
        <authorList>
            <person name="Denoeud F."/>
            <person name="Carretero-Paulet L."/>
            <person name="Dereeper A."/>
            <person name="Droc G."/>
            <person name="Guyot R."/>
            <person name="Pietrella M."/>
            <person name="Zheng C."/>
            <person name="Alberti A."/>
            <person name="Anthony F."/>
            <person name="Aprea G."/>
            <person name="Aury J.M."/>
            <person name="Bento P."/>
            <person name="Bernard M."/>
            <person name="Bocs S."/>
            <person name="Campa C."/>
            <person name="Cenci A."/>
            <person name="Combes M.C."/>
            <person name="Crouzillat D."/>
            <person name="Da Silva C."/>
            <person name="Daddiego L."/>
            <person name="De Bellis F."/>
            <person name="Dussert S."/>
            <person name="Garsmeur O."/>
            <person name="Gayraud T."/>
            <person name="Guignon V."/>
            <person name="Jahn K."/>
            <person name="Jamilloux V."/>
            <person name="Joet T."/>
            <person name="Labadie K."/>
            <person name="Lan T."/>
            <person name="Leclercq J."/>
            <person name="Lepelley M."/>
            <person name="Leroy T."/>
            <person name="Li L.T."/>
            <person name="Librado P."/>
            <person name="Lopez L."/>
            <person name="Munoz A."/>
            <person name="Noel B."/>
            <person name="Pallavicini A."/>
            <person name="Perrotta G."/>
            <person name="Poncet V."/>
            <person name="Pot D."/>
            <person name="Priyono X."/>
            <person name="Rigoreau M."/>
            <person name="Rouard M."/>
            <person name="Rozas J."/>
            <person name="Tranchant-Dubreuil C."/>
            <person name="VanBuren R."/>
            <person name="Zhang Q."/>
            <person name="Andrade A.C."/>
            <person name="Argout X."/>
            <person name="Bertrand B."/>
            <person name="de Kochko A."/>
            <person name="Graziosi G."/>
            <person name="Henry R.J."/>
            <person name="Jayarama X."/>
            <person name="Ming R."/>
            <person name="Nagai C."/>
            <person name="Rounsley S."/>
            <person name="Sankoff D."/>
            <person name="Giuliano G."/>
            <person name="Albert V.A."/>
            <person name="Wincker P."/>
            <person name="Lashermes P."/>
        </authorList>
    </citation>
    <scope>NUCLEOTIDE SEQUENCE [LARGE SCALE GENOMIC DNA]</scope>
    <source>
        <strain evidence="6">cv. DH200-94</strain>
    </source>
</reference>
<dbReference type="GO" id="GO:0006574">
    <property type="term" value="P:L-valine catabolic process"/>
    <property type="evidence" value="ECO:0007669"/>
    <property type="project" value="UniProtKB-UniRule"/>
</dbReference>
<dbReference type="InterPro" id="IPR029045">
    <property type="entry name" value="ClpP/crotonase-like_dom_sf"/>
</dbReference>
<dbReference type="PANTHER" id="PTHR43176:SF6">
    <property type="entry name" value="3-HYDROXYISOBUTYRYL-COA HYDROLASE"/>
    <property type="match status" value="1"/>
</dbReference>
<evidence type="ECO:0000313" key="6">
    <source>
        <dbReference type="Proteomes" id="UP000295252"/>
    </source>
</evidence>
<dbReference type="InParanoid" id="A0A068U3S9"/>
<dbReference type="InterPro" id="IPR032259">
    <property type="entry name" value="HIBYL-CoA-H"/>
</dbReference>
<evidence type="ECO:0000256" key="1">
    <source>
        <dbReference type="ARBA" id="ARBA00022801"/>
    </source>
</evidence>
<dbReference type="EMBL" id="HG739093">
    <property type="protein sequence ID" value="CDP02987.1"/>
    <property type="molecule type" value="Genomic_DNA"/>
</dbReference>
<dbReference type="Proteomes" id="UP000295252">
    <property type="component" value="Chromosome VIII"/>
</dbReference>
<dbReference type="Gramene" id="CDP02987">
    <property type="protein sequence ID" value="CDP02987"/>
    <property type="gene ID" value="GSCOC_T00041437001"/>
</dbReference>
<evidence type="ECO:0000256" key="2">
    <source>
        <dbReference type="RuleBase" id="RU369070"/>
    </source>
</evidence>
<organism evidence="5 6">
    <name type="scientific">Coffea canephora</name>
    <name type="common">Robusta coffee</name>
    <dbReference type="NCBI Taxonomy" id="49390"/>
    <lineage>
        <taxon>Eukaryota</taxon>
        <taxon>Viridiplantae</taxon>
        <taxon>Streptophyta</taxon>
        <taxon>Embryophyta</taxon>
        <taxon>Tracheophyta</taxon>
        <taxon>Spermatophyta</taxon>
        <taxon>Magnoliopsida</taxon>
        <taxon>eudicotyledons</taxon>
        <taxon>Gunneridae</taxon>
        <taxon>Pentapetalae</taxon>
        <taxon>asterids</taxon>
        <taxon>lamiids</taxon>
        <taxon>Gentianales</taxon>
        <taxon>Rubiaceae</taxon>
        <taxon>Ixoroideae</taxon>
        <taxon>Gardenieae complex</taxon>
        <taxon>Bertiereae - Coffeeae clade</taxon>
        <taxon>Coffeeae</taxon>
        <taxon>Coffea</taxon>
    </lineage>
</organism>
<dbReference type="OMA" id="WIVHAIS"/>
<comment type="function">
    <text evidence="2">Hydrolyzes 3-hydroxyisobutyryl-CoA (HIBYL-CoA), a saline catabolite. Has high activity toward isobutyryl-CoA. Could be an isobutyryl-CoA dehydrogenase that functions in valine catabolism.</text>
</comment>
<feature type="domain" description="Enoyl-CoA hydratase/isomerase" evidence="4">
    <location>
        <begin position="40"/>
        <end position="374"/>
    </location>
</feature>
<dbReference type="FunCoup" id="A0A068U3S9">
    <property type="interactions" value="2333"/>
</dbReference>
<feature type="signal peptide" evidence="3">
    <location>
        <begin position="1"/>
        <end position="18"/>
    </location>
</feature>
<dbReference type="PANTHER" id="PTHR43176">
    <property type="entry name" value="3-HYDROXYISOBUTYRYL-COA HYDROLASE-RELATED"/>
    <property type="match status" value="1"/>
</dbReference>
<keyword evidence="1 2" id="KW-0378">Hydrolase</keyword>
<keyword evidence="6" id="KW-1185">Reference proteome</keyword>
<dbReference type="CDD" id="cd06558">
    <property type="entry name" value="crotonase-like"/>
    <property type="match status" value="1"/>
</dbReference>
<dbReference type="AlphaFoldDB" id="A0A068U3S9"/>
<dbReference type="PhylomeDB" id="A0A068U3S9"/>
<gene>
    <name evidence="5" type="ORF">GSCOC_T00041437001</name>
</gene>
<dbReference type="Gene3D" id="3.90.226.10">
    <property type="entry name" value="2-enoyl-CoA Hydratase, Chain A, domain 1"/>
    <property type="match status" value="1"/>
</dbReference>
<keyword evidence="3" id="KW-0732">Signal</keyword>
<evidence type="ECO:0000313" key="5">
    <source>
        <dbReference type="EMBL" id="CDP02987.1"/>
    </source>
</evidence>
<comment type="catalytic activity">
    <reaction evidence="2">
        <text>3-hydroxy-2-methylpropanoyl-CoA + H2O = 3-hydroxy-2-methylpropanoate + CoA + H(+)</text>
        <dbReference type="Rhea" id="RHEA:20888"/>
        <dbReference type="ChEBI" id="CHEBI:11805"/>
        <dbReference type="ChEBI" id="CHEBI:15377"/>
        <dbReference type="ChEBI" id="CHEBI:15378"/>
        <dbReference type="ChEBI" id="CHEBI:57287"/>
        <dbReference type="ChEBI" id="CHEBI:57340"/>
        <dbReference type="EC" id="3.1.2.4"/>
    </reaction>
</comment>
<dbReference type="Pfam" id="PF16113">
    <property type="entry name" value="ECH_2"/>
    <property type="match status" value="1"/>
</dbReference>
<dbReference type="NCBIfam" id="NF004127">
    <property type="entry name" value="PRK05617.1"/>
    <property type="match status" value="1"/>
</dbReference>
<dbReference type="InterPro" id="IPR045004">
    <property type="entry name" value="ECH_dom"/>
</dbReference>
<sequence length="415" mass="46593">MIRQFSSWFSFFFFCADQILFPTSVIKVVLFEDKKGELKVILNRPKQLNCLTYEMFCQMLKKLGDYEEDPNARLVILKGNGRAFCAGGDVKSVLSFMTTGHWSFGASFYRKQLNLDYKIGTYKKPVVSIIDGIVMGGGAGLSLNSTFRIVTENTVFAMPEAAIGLFPDCSASHFLSRLPGFLGEYLGLTGSRLDGAEMVKYGLATHFVLSKDLASMENALDSLAASGSVDLSSISKTIHKFVHGPHLKKDSVYKRLDAINECFSKDTAEEILSSLEELAAKNEEKWIVHAIKSMTSVSPTSLKIFLRLIREGRTQNLKECLVREFRASCHILRRTVNSDFYEGGRALLVEKGRQPQWMPSKLDLVSDEMVGKYFCEVDNDDDWEPLHLPPRPAPAYFAPMLSCDARNFLVIYIDL</sequence>
<comment type="similarity">
    <text evidence="2">Belongs to the enoyl-CoA hydratase/isomerase family.</text>
</comment>
<dbReference type="OrthoDB" id="16820at2759"/>